<dbReference type="InParanoid" id="D8PV95"/>
<proteinExistence type="predicted"/>
<protein>
    <submittedName>
        <fullName evidence="2">Uncharacterized protein</fullName>
    </submittedName>
</protein>
<name>D8PV95_SCHCM</name>
<gene>
    <name evidence="2" type="ORF">SCHCODRAFT_232220</name>
</gene>
<keyword evidence="3" id="KW-1185">Reference proteome</keyword>
<dbReference type="GeneID" id="9595420"/>
<sequence>MTSRVYGPFLRGVIDSPCASSGLFASMRGASRNVVLKNTGDIEDDPMLIALAPNSGFELVKYVVGEYIKEIDERSSQKVPEEALHELLAPIVLAHITFRWADDGRGKLRTGQFAPLRDTFCIAAYNLHITDRAQFAETIRTIFTPLVELAVRRSCKSQTVVLPQENHEDVCGDFVRKRRLPGAEVGPSGLKDTGEESIERPSRRQKTKSVTGPEDVDTPAPSSSSDGVGGSRGSSANKPIELDRIPLGLQLELQRQRNAFYSEHNGVGRLVNAVLATVSSSASATAVELAKLRMTILPWIRKHRLMVAFAFCLGCAVISNPDWLAKFNAVFPKGIISLFFNGTPSVESSALAPDVLNVTNLATATVARDVCTVLHDGGSALASTCPTVPMSAPATTALQDMCTALHDGGSVLATSCSTLPSVTSAAASTLASTTVPTVGSGATCTALSAPSAALTPDFVVDVRQCVRAQLGEEAATGPQLEAMLQALDDAVKKSGADAPVEVPKHLIGKISCEGSAYSTFQWVMDRQGRISNRAFYGGLLKAMLCGTFSGMGVVKPKM</sequence>
<accession>D8PV95</accession>
<dbReference type="HOGENOM" id="CLU_488477_0_0_1"/>
<evidence type="ECO:0000313" key="3">
    <source>
        <dbReference type="Proteomes" id="UP000007431"/>
    </source>
</evidence>
<dbReference type="KEGG" id="scm:SCHCO_02607913"/>
<evidence type="ECO:0000256" key="1">
    <source>
        <dbReference type="SAM" id="MobiDB-lite"/>
    </source>
</evidence>
<dbReference type="EMBL" id="GL377303">
    <property type="protein sequence ID" value="EFI99993.1"/>
    <property type="molecule type" value="Genomic_DNA"/>
</dbReference>
<dbReference type="RefSeq" id="XP_003034896.1">
    <property type="nucleotide sequence ID" value="XM_003034850.1"/>
</dbReference>
<dbReference type="Proteomes" id="UP000007431">
    <property type="component" value="Unassembled WGS sequence"/>
</dbReference>
<dbReference type="VEuPathDB" id="FungiDB:SCHCODRAFT_02607913"/>
<feature type="compositionally biased region" description="Basic and acidic residues" evidence="1">
    <location>
        <begin position="192"/>
        <end position="202"/>
    </location>
</feature>
<feature type="region of interest" description="Disordered" evidence="1">
    <location>
        <begin position="182"/>
        <end position="239"/>
    </location>
</feature>
<reference evidence="2 3" key="1">
    <citation type="journal article" date="2010" name="Nat. Biotechnol.">
        <title>Genome sequence of the model mushroom Schizophyllum commune.</title>
        <authorList>
            <person name="Ohm R.A."/>
            <person name="de Jong J.F."/>
            <person name="Lugones L.G."/>
            <person name="Aerts A."/>
            <person name="Kothe E."/>
            <person name="Stajich J.E."/>
            <person name="de Vries R.P."/>
            <person name="Record E."/>
            <person name="Levasseur A."/>
            <person name="Baker S.E."/>
            <person name="Bartholomew K.A."/>
            <person name="Coutinho P.M."/>
            <person name="Erdmann S."/>
            <person name="Fowler T.J."/>
            <person name="Gathman A.C."/>
            <person name="Lombard V."/>
            <person name="Henrissat B."/>
            <person name="Knabe N."/>
            <person name="Kuees U."/>
            <person name="Lilly W.W."/>
            <person name="Lindquist E."/>
            <person name="Lucas S."/>
            <person name="Magnuson J.K."/>
            <person name="Piumi F."/>
            <person name="Raudaskoski M."/>
            <person name="Salamov A."/>
            <person name="Schmutz J."/>
            <person name="Schwarze F.W.M.R."/>
            <person name="vanKuyk P.A."/>
            <person name="Horton J.S."/>
            <person name="Grigoriev I.V."/>
            <person name="Woesten H.A.B."/>
        </authorList>
    </citation>
    <scope>NUCLEOTIDE SEQUENCE [LARGE SCALE GENOMIC DNA]</scope>
    <source>
        <strain evidence="3">H4-8 / FGSC 9210</strain>
    </source>
</reference>
<organism evidence="3">
    <name type="scientific">Schizophyllum commune (strain H4-8 / FGSC 9210)</name>
    <name type="common">Split gill fungus</name>
    <dbReference type="NCBI Taxonomy" id="578458"/>
    <lineage>
        <taxon>Eukaryota</taxon>
        <taxon>Fungi</taxon>
        <taxon>Dikarya</taxon>
        <taxon>Basidiomycota</taxon>
        <taxon>Agaricomycotina</taxon>
        <taxon>Agaricomycetes</taxon>
        <taxon>Agaricomycetidae</taxon>
        <taxon>Agaricales</taxon>
        <taxon>Schizophyllaceae</taxon>
        <taxon>Schizophyllum</taxon>
    </lineage>
</organism>
<dbReference type="OrthoDB" id="10342857at2759"/>
<evidence type="ECO:0000313" key="2">
    <source>
        <dbReference type="EMBL" id="EFI99993.1"/>
    </source>
</evidence>
<dbReference type="AlphaFoldDB" id="D8PV95"/>